<keyword evidence="3 5" id="KW-0238">DNA-binding</keyword>
<dbReference type="InterPro" id="IPR013762">
    <property type="entry name" value="Integrase-like_cat_sf"/>
</dbReference>
<keyword evidence="4" id="KW-0233">DNA recombination</keyword>
<proteinExistence type="inferred from homology"/>
<dbReference type="InterPro" id="IPR002104">
    <property type="entry name" value="Integrase_catalytic"/>
</dbReference>
<dbReference type="PROSITE" id="PS51898">
    <property type="entry name" value="TYR_RECOMBINASE"/>
    <property type="match status" value="1"/>
</dbReference>
<dbReference type="Pfam" id="PF14657">
    <property type="entry name" value="Arm-DNA-bind_4"/>
    <property type="match status" value="1"/>
</dbReference>
<comment type="similarity">
    <text evidence="1">Belongs to the 'phage' integrase family.</text>
</comment>
<feature type="domain" description="Core-binding (CB)" evidence="7">
    <location>
        <begin position="62"/>
        <end position="145"/>
    </location>
</feature>
<organism evidence="8 9">
    <name type="scientific">Paenibacillus alvei</name>
    <name type="common">Bacillus alvei</name>
    <dbReference type="NCBI Taxonomy" id="44250"/>
    <lineage>
        <taxon>Bacteria</taxon>
        <taxon>Bacillati</taxon>
        <taxon>Bacillota</taxon>
        <taxon>Bacilli</taxon>
        <taxon>Bacillales</taxon>
        <taxon>Paenibacillaceae</taxon>
        <taxon>Paenibacillus</taxon>
    </lineage>
</organism>
<feature type="domain" description="Tyr recombinase" evidence="6">
    <location>
        <begin position="166"/>
        <end position="350"/>
    </location>
</feature>
<dbReference type="EMBL" id="JAMDNP010000072">
    <property type="protein sequence ID" value="MCY9764103.1"/>
    <property type="molecule type" value="Genomic_DNA"/>
</dbReference>
<dbReference type="InterPro" id="IPR010998">
    <property type="entry name" value="Integrase_recombinase_N"/>
</dbReference>
<dbReference type="PANTHER" id="PTHR30349:SF64">
    <property type="entry name" value="PROPHAGE INTEGRASE INTD-RELATED"/>
    <property type="match status" value="1"/>
</dbReference>
<comment type="caution">
    <text evidence="8">The sequence shown here is derived from an EMBL/GenBank/DDBJ whole genome shotgun (WGS) entry which is preliminary data.</text>
</comment>
<dbReference type="InterPro" id="IPR011010">
    <property type="entry name" value="DNA_brk_join_enz"/>
</dbReference>
<reference evidence="8 9" key="1">
    <citation type="submission" date="2022-05" db="EMBL/GenBank/DDBJ databases">
        <title>Genome Sequencing of Bee-Associated Microbes.</title>
        <authorList>
            <person name="Dunlap C."/>
        </authorList>
    </citation>
    <scope>NUCLEOTIDE SEQUENCE [LARGE SCALE GENOMIC DNA]</scope>
    <source>
        <strain evidence="8 9">NRRL B-04010</strain>
    </source>
</reference>
<dbReference type="PANTHER" id="PTHR30349">
    <property type="entry name" value="PHAGE INTEGRASE-RELATED"/>
    <property type="match status" value="1"/>
</dbReference>
<evidence type="ECO:0000256" key="1">
    <source>
        <dbReference type="ARBA" id="ARBA00008857"/>
    </source>
</evidence>
<dbReference type="SUPFAM" id="SSF56349">
    <property type="entry name" value="DNA breaking-rejoining enzymes"/>
    <property type="match status" value="1"/>
</dbReference>
<dbReference type="PROSITE" id="PS51900">
    <property type="entry name" value="CB"/>
    <property type="match status" value="1"/>
</dbReference>
<evidence type="ECO:0000259" key="7">
    <source>
        <dbReference type="PROSITE" id="PS51900"/>
    </source>
</evidence>
<evidence type="ECO:0000259" key="6">
    <source>
        <dbReference type="PROSITE" id="PS51898"/>
    </source>
</evidence>
<evidence type="ECO:0000256" key="4">
    <source>
        <dbReference type="ARBA" id="ARBA00023172"/>
    </source>
</evidence>
<keyword evidence="9" id="KW-1185">Reference proteome</keyword>
<dbReference type="Gene3D" id="1.10.443.10">
    <property type="entry name" value="Intergrase catalytic core"/>
    <property type="match status" value="1"/>
</dbReference>
<evidence type="ECO:0000256" key="3">
    <source>
        <dbReference type="ARBA" id="ARBA00023125"/>
    </source>
</evidence>
<gene>
    <name evidence="8" type="ORF">M5X12_26705</name>
</gene>
<dbReference type="InterPro" id="IPR028259">
    <property type="entry name" value="AP2-like_int_N"/>
</dbReference>
<accession>A0ABT4H532</accession>
<dbReference type="RefSeq" id="WP_268598853.1">
    <property type="nucleotide sequence ID" value="NZ_JAMDNP010000072.1"/>
</dbReference>
<protein>
    <submittedName>
        <fullName evidence="8">Site-specific integrase</fullName>
    </submittedName>
</protein>
<evidence type="ECO:0000256" key="5">
    <source>
        <dbReference type="PROSITE-ProRule" id="PRU01248"/>
    </source>
</evidence>
<keyword evidence="2" id="KW-0229">DNA integration</keyword>
<dbReference type="CDD" id="cd01189">
    <property type="entry name" value="INT_ICEBs1_C_like"/>
    <property type="match status" value="1"/>
</dbReference>
<evidence type="ECO:0000256" key="2">
    <source>
        <dbReference type="ARBA" id="ARBA00022908"/>
    </source>
</evidence>
<dbReference type="Pfam" id="PF00589">
    <property type="entry name" value="Phage_integrase"/>
    <property type="match status" value="1"/>
</dbReference>
<dbReference type="Pfam" id="PF14659">
    <property type="entry name" value="Phage_int_SAM_3"/>
    <property type="match status" value="1"/>
</dbReference>
<evidence type="ECO:0000313" key="8">
    <source>
        <dbReference type="EMBL" id="MCY9764103.1"/>
    </source>
</evidence>
<name>A0ABT4H532_PAEAL</name>
<evidence type="ECO:0000313" key="9">
    <source>
        <dbReference type="Proteomes" id="UP001527181"/>
    </source>
</evidence>
<dbReference type="InterPro" id="IPR050090">
    <property type="entry name" value="Tyrosine_recombinase_XerCD"/>
</dbReference>
<dbReference type="Gene3D" id="1.10.150.130">
    <property type="match status" value="1"/>
</dbReference>
<dbReference type="InterPro" id="IPR004107">
    <property type="entry name" value="Integrase_SAM-like_N"/>
</dbReference>
<dbReference type="InterPro" id="IPR044068">
    <property type="entry name" value="CB"/>
</dbReference>
<dbReference type="Proteomes" id="UP001527181">
    <property type="component" value="Unassembled WGS sequence"/>
</dbReference>
<sequence length="360" mass="41528">MTVFKDESLKKNQWYYVIEIRENGKRKRVKKRGFKTKKEAEKAENEAQNRYNNGLNINASNMPLKSLLDTWLQSKEYSIKKVTYNTYQSHIMNHITPYIGNVELSKLTITHCQKIIKHLHEEKELSIRSVRDIFKTLKAALDKAVEWDMVTKNVAALVDLPKEQKKEVQVWTAEQIREFDSLIKNHREYVAFLLAYTTGMRKGEILGLRWKDVDLDARTISVVQAKTAAGNRLISIDDRTVAELKKRKIMMSKEKLSAGAVYRDNDLVIGTSVGTPISPRNILRTFERFLKKSELPEITIHDLRHTHASLLLKQGVHPKIVSERLGHSSIKITLDLYSHLLPNMQKETADQFGAMLFGTK</sequence>